<dbReference type="Proteomes" id="UP001501578">
    <property type="component" value="Unassembled WGS sequence"/>
</dbReference>
<evidence type="ECO:0000256" key="5">
    <source>
        <dbReference type="SAM" id="Phobius"/>
    </source>
</evidence>
<feature type="transmembrane region" description="Helical" evidence="5">
    <location>
        <begin position="70"/>
        <end position="92"/>
    </location>
</feature>
<gene>
    <name evidence="7" type="ORF">GCM10009560_28380</name>
</gene>
<organism evidence="7 8">
    <name type="scientific">Nonomuraea longicatena</name>
    <dbReference type="NCBI Taxonomy" id="83682"/>
    <lineage>
        <taxon>Bacteria</taxon>
        <taxon>Bacillati</taxon>
        <taxon>Actinomycetota</taxon>
        <taxon>Actinomycetes</taxon>
        <taxon>Streptosporangiales</taxon>
        <taxon>Streptosporangiaceae</taxon>
        <taxon>Nonomuraea</taxon>
    </lineage>
</organism>
<keyword evidence="3 5" id="KW-1133">Transmembrane helix</keyword>
<evidence type="ECO:0000313" key="8">
    <source>
        <dbReference type="Proteomes" id="UP001501578"/>
    </source>
</evidence>
<dbReference type="EMBL" id="BAAAHQ010000011">
    <property type="protein sequence ID" value="GAA0926422.1"/>
    <property type="molecule type" value="Genomic_DNA"/>
</dbReference>
<dbReference type="RefSeq" id="WP_343950291.1">
    <property type="nucleotide sequence ID" value="NZ_BAAAHQ010000011.1"/>
</dbReference>
<comment type="caution">
    <text evidence="7">The sequence shown here is derived from an EMBL/GenBank/DDBJ whole genome shotgun (WGS) entry which is preliminary data.</text>
</comment>
<evidence type="ECO:0000256" key="2">
    <source>
        <dbReference type="ARBA" id="ARBA00022692"/>
    </source>
</evidence>
<name>A0ABP3ZSZ8_9ACTN</name>
<evidence type="ECO:0000256" key="1">
    <source>
        <dbReference type="ARBA" id="ARBA00004141"/>
    </source>
</evidence>
<keyword evidence="4 5" id="KW-0472">Membrane</keyword>
<reference evidence="8" key="1">
    <citation type="journal article" date="2019" name="Int. J. Syst. Evol. Microbiol.">
        <title>The Global Catalogue of Microorganisms (GCM) 10K type strain sequencing project: providing services to taxonomists for standard genome sequencing and annotation.</title>
        <authorList>
            <consortium name="The Broad Institute Genomics Platform"/>
            <consortium name="The Broad Institute Genome Sequencing Center for Infectious Disease"/>
            <person name="Wu L."/>
            <person name="Ma J."/>
        </authorList>
    </citation>
    <scope>NUCLEOTIDE SEQUENCE [LARGE SCALE GENOMIC DNA]</scope>
    <source>
        <strain evidence="8">JCM 11136</strain>
    </source>
</reference>
<evidence type="ECO:0000256" key="4">
    <source>
        <dbReference type="ARBA" id="ARBA00023136"/>
    </source>
</evidence>
<evidence type="ECO:0000256" key="3">
    <source>
        <dbReference type="ARBA" id="ARBA00022989"/>
    </source>
</evidence>
<accession>A0ABP3ZSZ8</accession>
<feature type="transmembrane region" description="Helical" evidence="5">
    <location>
        <begin position="113"/>
        <end position="131"/>
    </location>
</feature>
<evidence type="ECO:0000259" key="6">
    <source>
        <dbReference type="Pfam" id="PF07291"/>
    </source>
</evidence>
<dbReference type="InterPro" id="IPR009908">
    <property type="entry name" value="Methylamine_util_MauE"/>
</dbReference>
<feature type="transmembrane region" description="Helical" evidence="5">
    <location>
        <begin position="137"/>
        <end position="154"/>
    </location>
</feature>
<keyword evidence="8" id="KW-1185">Reference proteome</keyword>
<protein>
    <submittedName>
        <fullName evidence="7">Methylamine utilization protein MauE</fullName>
    </submittedName>
</protein>
<feature type="domain" description="Methylamine utilisation protein MauE" evidence="6">
    <location>
        <begin position="3"/>
        <end position="129"/>
    </location>
</feature>
<evidence type="ECO:0000313" key="7">
    <source>
        <dbReference type="EMBL" id="GAA0926422.1"/>
    </source>
</evidence>
<proteinExistence type="predicted"/>
<dbReference type="Pfam" id="PF07291">
    <property type="entry name" value="MauE"/>
    <property type="match status" value="1"/>
</dbReference>
<keyword evidence="2 5" id="KW-0812">Transmembrane</keyword>
<sequence>MLDLFARALLAVVFFAAVVGKARSRQGFAEFRDSVGAVGPQWLPAGPIAGLIVAGETAAVVLLAVPGTRLAGYVLAAGLLAVFCAGIARAVLAKQSVRCQCFGADGGLLGPRHLVRNGLLVAVAVVGALAGDVPASASAALVALVTGAFLGLLTTRWEDVAFLLVPAGRNR</sequence>
<comment type="subcellular location">
    <subcellularLocation>
        <location evidence="1">Membrane</location>
        <topology evidence="1">Multi-pass membrane protein</topology>
    </subcellularLocation>
</comment>